<keyword evidence="3" id="KW-0687">Ribonucleoprotein</keyword>
<name>A0A0V1PX51_9ASCO</name>
<dbReference type="InterPro" id="IPR027486">
    <property type="entry name" value="Ribosomal_uS10_dom"/>
</dbReference>
<keyword evidence="6" id="KW-1185">Reference proteome</keyword>
<dbReference type="GO" id="GO:0005840">
    <property type="term" value="C:ribosome"/>
    <property type="evidence" value="ECO:0007669"/>
    <property type="project" value="UniProtKB-KW"/>
</dbReference>
<dbReference type="SMART" id="SM01403">
    <property type="entry name" value="Ribosomal_S10"/>
    <property type="match status" value="1"/>
</dbReference>
<dbReference type="RefSeq" id="XP_015466945.1">
    <property type="nucleotide sequence ID" value="XM_015612207.1"/>
</dbReference>
<evidence type="ECO:0000256" key="3">
    <source>
        <dbReference type="ARBA" id="ARBA00023274"/>
    </source>
</evidence>
<keyword evidence="2 5" id="KW-0689">Ribosomal protein</keyword>
<comment type="similarity">
    <text evidence="1">Belongs to the universal ribosomal protein uS10 family.</text>
</comment>
<dbReference type="PANTHER" id="PTHR11700">
    <property type="entry name" value="30S RIBOSOMAL PROTEIN S10 FAMILY MEMBER"/>
    <property type="match status" value="1"/>
</dbReference>
<dbReference type="SUPFAM" id="SSF54999">
    <property type="entry name" value="Ribosomal protein S10"/>
    <property type="match status" value="1"/>
</dbReference>
<dbReference type="AlphaFoldDB" id="A0A0V1PX51"/>
<dbReference type="Gene3D" id="3.30.70.600">
    <property type="entry name" value="Ribosomal protein S10 domain"/>
    <property type="match status" value="1"/>
</dbReference>
<protein>
    <submittedName>
        <fullName evidence="5">37S ribosomal protein S10, mitochondrial</fullName>
    </submittedName>
</protein>
<proteinExistence type="inferred from homology"/>
<evidence type="ECO:0000256" key="2">
    <source>
        <dbReference type="ARBA" id="ARBA00022980"/>
    </source>
</evidence>
<comment type="caution">
    <text evidence="5">The sequence shown here is derived from an EMBL/GenBank/DDBJ whole genome shotgun (WGS) entry which is preliminary data.</text>
</comment>
<reference evidence="5 6" key="1">
    <citation type="submission" date="2015-11" db="EMBL/GenBank/DDBJ databases">
        <title>The genome of Debaryomyces fabryi.</title>
        <authorList>
            <person name="Tafer H."/>
            <person name="Lopandic K."/>
        </authorList>
    </citation>
    <scope>NUCLEOTIDE SEQUENCE [LARGE SCALE GENOMIC DNA]</scope>
    <source>
        <strain evidence="5 6">CBS 789</strain>
    </source>
</reference>
<dbReference type="GO" id="GO:0006412">
    <property type="term" value="P:translation"/>
    <property type="evidence" value="ECO:0007669"/>
    <property type="project" value="InterPro"/>
</dbReference>
<sequence>MLSRILGVRNHSARAFSTIGACYNKTNTSPKKFLSPNEFASQKQIDEIEEQAYKQNLLNEEYKYDPKYLSENELNPITKRPIPLNVELLKYKPVQLPPTHGHEVAKLEFKGYDKDSIIRSSEFAARAAFYLGIPCSKIHSLKTEKRLYTVIKSPFAQAKSKENFKRTTYGRKLYAYDATPEVVDLWLSFINKHAIEGVKYNALIHTRESLDFCEKLDALSAEDLHMPDAYKGSDDPIAKKVEELLKSDTFKKYFDGEAEVTESPKESK</sequence>
<dbReference type="InterPro" id="IPR001848">
    <property type="entry name" value="Ribosomal_uS10"/>
</dbReference>
<dbReference type="GO" id="GO:1990904">
    <property type="term" value="C:ribonucleoprotein complex"/>
    <property type="evidence" value="ECO:0007669"/>
    <property type="project" value="UniProtKB-KW"/>
</dbReference>
<evidence type="ECO:0000313" key="5">
    <source>
        <dbReference type="EMBL" id="KSA00843.1"/>
    </source>
</evidence>
<dbReference type="EMBL" id="LMYN01000072">
    <property type="protein sequence ID" value="KSA00843.1"/>
    <property type="molecule type" value="Genomic_DNA"/>
</dbReference>
<accession>A0A0V1PX51</accession>
<dbReference type="Proteomes" id="UP000054251">
    <property type="component" value="Unassembled WGS sequence"/>
</dbReference>
<dbReference type="GeneID" id="26840387"/>
<evidence type="ECO:0000259" key="4">
    <source>
        <dbReference type="SMART" id="SM01403"/>
    </source>
</evidence>
<feature type="domain" description="Small ribosomal subunit protein uS10" evidence="4">
    <location>
        <begin position="106"/>
        <end position="203"/>
    </location>
</feature>
<dbReference type="GO" id="GO:0003735">
    <property type="term" value="F:structural constituent of ribosome"/>
    <property type="evidence" value="ECO:0007669"/>
    <property type="project" value="InterPro"/>
</dbReference>
<dbReference type="Pfam" id="PF00338">
    <property type="entry name" value="Ribosomal_S10"/>
    <property type="match status" value="1"/>
</dbReference>
<evidence type="ECO:0000313" key="6">
    <source>
        <dbReference type="Proteomes" id="UP000054251"/>
    </source>
</evidence>
<evidence type="ECO:0000256" key="1">
    <source>
        <dbReference type="ARBA" id="ARBA00007102"/>
    </source>
</evidence>
<organism evidence="5 6">
    <name type="scientific">Debaryomyces fabryi</name>
    <dbReference type="NCBI Taxonomy" id="58627"/>
    <lineage>
        <taxon>Eukaryota</taxon>
        <taxon>Fungi</taxon>
        <taxon>Dikarya</taxon>
        <taxon>Ascomycota</taxon>
        <taxon>Saccharomycotina</taxon>
        <taxon>Pichiomycetes</taxon>
        <taxon>Debaryomycetaceae</taxon>
        <taxon>Debaryomyces</taxon>
    </lineage>
</organism>
<gene>
    <name evidence="5" type="ORF">AC631_03378</name>
</gene>
<dbReference type="OrthoDB" id="366214at2759"/>
<dbReference type="InterPro" id="IPR036838">
    <property type="entry name" value="Ribosomal_uS10_dom_sf"/>
</dbReference>